<keyword evidence="1" id="KW-0812">Transmembrane</keyword>
<name>A0A5R9E971_9ACTN</name>
<evidence type="ECO:0000256" key="1">
    <source>
        <dbReference type="SAM" id="Phobius"/>
    </source>
</evidence>
<comment type="caution">
    <text evidence="2">The sequence shown here is derived from an EMBL/GenBank/DDBJ whole genome shotgun (WGS) entry which is preliminary data.</text>
</comment>
<dbReference type="Proteomes" id="UP000305921">
    <property type="component" value="Unassembled WGS sequence"/>
</dbReference>
<protein>
    <submittedName>
        <fullName evidence="2">Uncharacterized protein</fullName>
    </submittedName>
</protein>
<reference evidence="2 3" key="1">
    <citation type="submission" date="2019-05" db="EMBL/GenBank/DDBJ databases">
        <title>Streptomyces marianii sp. nov., a novel marine actinomycete from southern coast of India.</title>
        <authorList>
            <person name="Iniyan A.M."/>
            <person name="Wink J."/>
            <person name="Ramprasad E."/>
            <person name="Ramana C.V."/>
            <person name="Bunk B."/>
            <person name="Sproer C."/>
            <person name="Joseph F.-J.R.S."/>
            <person name="Vincent S.G.P."/>
        </authorList>
    </citation>
    <scope>NUCLEOTIDE SEQUENCE [LARGE SCALE GENOMIC DNA]</scope>
    <source>
        <strain evidence="2 3">ICN19</strain>
    </source>
</reference>
<dbReference type="AlphaFoldDB" id="A0A5R9E971"/>
<evidence type="ECO:0000313" key="3">
    <source>
        <dbReference type="Proteomes" id="UP000305921"/>
    </source>
</evidence>
<keyword evidence="1" id="KW-1133">Transmembrane helix</keyword>
<evidence type="ECO:0000313" key="2">
    <source>
        <dbReference type="EMBL" id="TLQ45767.1"/>
    </source>
</evidence>
<gene>
    <name evidence="2" type="ORF">FEF34_24710</name>
</gene>
<sequence>MRMSEAYATTVAAVAPVIWLVGAVELHQVVQRFAAAATEGEAHDAEYRRRLEAFGDDATWAELRDLTTRFRQTRPNLAAVNTLNRIAHVIWTVTVGCLIAAEVFALGWLGSQPGPQPARAYFCFWALVLGFAAVSYLPLAISIIPTFRIARRHLEHSDTIRDRLTQHRTSIDTRIAALQERVETAQTPEDLQEIRRQIRRLRGEADEPPSPTS</sequence>
<keyword evidence="1" id="KW-0472">Membrane</keyword>
<accession>A0A5R9E971</accession>
<keyword evidence="3" id="KW-1185">Reference proteome</keyword>
<organism evidence="2 3">
    <name type="scientific">Streptomyces marianii</name>
    <dbReference type="NCBI Taxonomy" id="1817406"/>
    <lineage>
        <taxon>Bacteria</taxon>
        <taxon>Bacillati</taxon>
        <taxon>Actinomycetota</taxon>
        <taxon>Actinomycetes</taxon>
        <taxon>Kitasatosporales</taxon>
        <taxon>Streptomycetaceae</taxon>
        <taxon>Streptomyces</taxon>
    </lineage>
</organism>
<dbReference type="OrthoDB" id="4272162at2"/>
<dbReference type="RefSeq" id="WP_138055095.1">
    <property type="nucleotide sequence ID" value="NZ_VAWE01000001.1"/>
</dbReference>
<feature type="transmembrane region" description="Helical" evidence="1">
    <location>
        <begin position="89"/>
        <end position="110"/>
    </location>
</feature>
<feature type="transmembrane region" description="Helical" evidence="1">
    <location>
        <begin position="122"/>
        <end position="144"/>
    </location>
</feature>
<dbReference type="EMBL" id="VAWE01000001">
    <property type="protein sequence ID" value="TLQ45767.1"/>
    <property type="molecule type" value="Genomic_DNA"/>
</dbReference>
<proteinExistence type="predicted"/>